<dbReference type="EMBL" id="JAQIFT010000065">
    <property type="protein sequence ID" value="MDA3733542.1"/>
    <property type="molecule type" value="Genomic_DNA"/>
</dbReference>
<dbReference type="RefSeq" id="WP_271013352.1">
    <property type="nucleotide sequence ID" value="NZ_JAQIFT010000065.1"/>
</dbReference>
<keyword evidence="2" id="KW-1185">Reference proteome</keyword>
<reference evidence="1" key="1">
    <citation type="journal article" date="2023" name="Int. J. Syst. Evol. Microbiol.">
        <title>&lt;i&gt;Holtiella tumoricola&lt;/i&gt; gen. nov. sp. nov., isolated from a human clinical sample.</title>
        <authorList>
            <person name="Allen-Vercoe E."/>
            <person name="Daigneault M.C."/>
            <person name="Vancuren S.J."/>
            <person name="Cochrane K."/>
            <person name="O'Neal L.L."/>
            <person name="Sankaranarayanan K."/>
            <person name="Lawson P.A."/>
        </authorList>
    </citation>
    <scope>NUCLEOTIDE SEQUENCE</scope>
    <source>
        <strain evidence="1">CC70A</strain>
    </source>
</reference>
<dbReference type="InterPro" id="IPR043519">
    <property type="entry name" value="NT_sf"/>
</dbReference>
<dbReference type="Gene3D" id="3.30.460.40">
    <property type="match status" value="1"/>
</dbReference>
<organism evidence="1 2">
    <name type="scientific">Holtiella tumoricola</name>
    <dbReference type="NCBI Taxonomy" id="3018743"/>
    <lineage>
        <taxon>Bacteria</taxon>
        <taxon>Bacillati</taxon>
        <taxon>Bacillota</taxon>
        <taxon>Clostridia</taxon>
        <taxon>Lachnospirales</taxon>
        <taxon>Cellulosilyticaceae</taxon>
        <taxon>Holtiella</taxon>
    </lineage>
</organism>
<dbReference type="SUPFAM" id="SSF81301">
    <property type="entry name" value="Nucleotidyltransferase"/>
    <property type="match status" value="1"/>
</dbReference>
<gene>
    <name evidence="1" type="ORF">PBV87_18850</name>
</gene>
<accession>A0AA42DS08</accession>
<dbReference type="AlphaFoldDB" id="A0AA42DS08"/>
<name>A0AA42DS08_9FIRM</name>
<proteinExistence type="predicted"/>
<sequence length="144" mass="17150">MEQSIVIKNLANILEQSNISYHFDASTSVFIHGIDFEMDDIDIVFMYSEREKVKEVFKDYKMSLSERVCEIGLEYFFIEVEGQQVHCLFYESSKAINQDEFNKDAEVLLIDGQKMMVQSLEFYLKYSRDKQKLKPRIREYLAQR</sequence>
<comment type="caution">
    <text evidence="1">The sequence shown here is derived from an EMBL/GenBank/DDBJ whole genome shotgun (WGS) entry which is preliminary data.</text>
</comment>
<protein>
    <submittedName>
        <fullName evidence="1">Uncharacterized protein</fullName>
    </submittedName>
</protein>
<evidence type="ECO:0000313" key="2">
    <source>
        <dbReference type="Proteomes" id="UP001169242"/>
    </source>
</evidence>
<dbReference type="Proteomes" id="UP001169242">
    <property type="component" value="Unassembled WGS sequence"/>
</dbReference>
<evidence type="ECO:0000313" key="1">
    <source>
        <dbReference type="EMBL" id="MDA3733542.1"/>
    </source>
</evidence>